<feature type="domain" description="PTS EIIC type-2" evidence="14">
    <location>
        <begin position="120"/>
        <end position="456"/>
    </location>
</feature>
<evidence type="ECO:0000256" key="4">
    <source>
        <dbReference type="ARBA" id="ARBA00022553"/>
    </source>
</evidence>
<sequence>MKKIVAITSCSTGIAHTYMAAEGLEMAAKELGYNIKVETQGSIGAENQLTAEDIAAADAVVIAASTTVKKERFVGKKLLEVDVNDAIEDGKGLLKRSLDAPIYNNGEAKTEKVETSKTGIYAHLMTGVSYMIPFVVAGGLCIALAFAFGGINSEGDLAGALNEFGGLAMGLMWPILGGYVAYSIADRPGLVPGMLAGMLMSSMNGGFLGTLLGGFVAGYTIIGLKKIIKLPQSFSGLMPILILPVLSVLITGFVMKFVVGIPITALNEAIMDWLNSLSGMNSIVLGLILGAMMAIDLAGPIGKAAYFFGVASLTSLGTGETSTVMGAVMITGMVPPLAMALSSTILNKKLYSAEEQEAGKSAWVLGLSFISEGAIPFAAADPIRVLASVTIGSAITGALSMAFNCGIAVPHGGFFVFLIPGAVSNVLLYVVALAVGTVVSGLLVTALKMQAVKKNAKA</sequence>
<comment type="caution">
    <text evidence="15">The sequence shown here is derived from an EMBL/GenBank/DDBJ whole genome shotgun (WGS) entry which is preliminary data.</text>
</comment>
<dbReference type="EMBL" id="JAUSUR010000001">
    <property type="protein sequence ID" value="MDQ0359943.1"/>
    <property type="molecule type" value="Genomic_DNA"/>
</dbReference>
<dbReference type="CDD" id="cd05569">
    <property type="entry name" value="PTS_IIB_fructose"/>
    <property type="match status" value="1"/>
</dbReference>
<feature type="transmembrane region" description="Helical" evidence="12">
    <location>
        <begin position="236"/>
        <end position="263"/>
    </location>
</feature>
<keyword evidence="16" id="KW-1185">Reference proteome</keyword>
<dbReference type="PROSITE" id="PS51104">
    <property type="entry name" value="PTS_EIIC_TYPE_2"/>
    <property type="match status" value="1"/>
</dbReference>
<dbReference type="PROSITE" id="PS51099">
    <property type="entry name" value="PTS_EIIB_TYPE_2"/>
    <property type="match status" value="1"/>
</dbReference>
<dbReference type="Pfam" id="PF02378">
    <property type="entry name" value="PTS_EIIC"/>
    <property type="match status" value="1"/>
</dbReference>
<organism evidence="15 16">
    <name type="scientific">Breznakia pachnodae</name>
    <dbReference type="NCBI Taxonomy" id="265178"/>
    <lineage>
        <taxon>Bacteria</taxon>
        <taxon>Bacillati</taxon>
        <taxon>Bacillota</taxon>
        <taxon>Erysipelotrichia</taxon>
        <taxon>Erysipelotrichales</taxon>
        <taxon>Erysipelotrichaceae</taxon>
        <taxon>Breznakia</taxon>
    </lineage>
</organism>
<dbReference type="SUPFAM" id="SSF52794">
    <property type="entry name" value="PTS system IIB component-like"/>
    <property type="match status" value="1"/>
</dbReference>
<dbReference type="RefSeq" id="WP_307405478.1">
    <property type="nucleotide sequence ID" value="NZ_JAUSUR010000001.1"/>
</dbReference>
<evidence type="ECO:0000256" key="11">
    <source>
        <dbReference type="ARBA" id="ARBA00023136"/>
    </source>
</evidence>
<feature type="domain" description="PTS EIIB type-2" evidence="13">
    <location>
        <begin position="2"/>
        <end position="99"/>
    </location>
</feature>
<dbReference type="InterPro" id="IPR006327">
    <property type="entry name" value="PTS_IIC_fruc"/>
</dbReference>
<evidence type="ECO:0000256" key="5">
    <source>
        <dbReference type="ARBA" id="ARBA00022597"/>
    </source>
</evidence>
<feature type="transmembrane region" description="Helical" evidence="12">
    <location>
        <begin position="130"/>
        <end position="152"/>
    </location>
</feature>
<evidence type="ECO:0000313" key="15">
    <source>
        <dbReference type="EMBL" id="MDQ0359943.1"/>
    </source>
</evidence>
<evidence type="ECO:0000256" key="2">
    <source>
        <dbReference type="ARBA" id="ARBA00022448"/>
    </source>
</evidence>
<dbReference type="InterPro" id="IPR003352">
    <property type="entry name" value="PTS_EIIC"/>
</dbReference>
<evidence type="ECO:0000256" key="12">
    <source>
        <dbReference type="SAM" id="Phobius"/>
    </source>
</evidence>
<gene>
    <name evidence="15" type="ORF">J2S15_000674</name>
</gene>
<dbReference type="InterPro" id="IPR013011">
    <property type="entry name" value="PTS_EIIB_2"/>
</dbReference>
<evidence type="ECO:0000256" key="10">
    <source>
        <dbReference type="ARBA" id="ARBA00022989"/>
    </source>
</evidence>
<evidence type="ECO:0000256" key="9">
    <source>
        <dbReference type="ARBA" id="ARBA00022777"/>
    </source>
</evidence>
<keyword evidence="10 12" id="KW-1133">Transmembrane helix</keyword>
<protein>
    <submittedName>
        <fullName evidence="15">PTS system fructose-specific IIC component</fullName>
    </submittedName>
</protein>
<feature type="transmembrane region" description="Helical" evidence="12">
    <location>
        <begin position="323"/>
        <end position="342"/>
    </location>
</feature>
<keyword evidence="11 12" id="KW-0472">Membrane</keyword>
<feature type="transmembrane region" description="Helical" evidence="12">
    <location>
        <begin position="205"/>
        <end position="224"/>
    </location>
</feature>
<feature type="transmembrane region" description="Helical" evidence="12">
    <location>
        <begin position="164"/>
        <end position="185"/>
    </location>
</feature>
<keyword evidence="5" id="KW-0762">Sugar transport</keyword>
<evidence type="ECO:0000256" key="7">
    <source>
        <dbReference type="ARBA" id="ARBA00022683"/>
    </source>
</evidence>
<evidence type="ECO:0000256" key="8">
    <source>
        <dbReference type="ARBA" id="ARBA00022692"/>
    </source>
</evidence>
<comment type="subcellular location">
    <subcellularLocation>
        <location evidence="1">Cell inner membrane</location>
        <topology evidence="1">Multi-pass membrane protein</topology>
    </subcellularLocation>
</comment>
<keyword evidence="3" id="KW-1003">Cell membrane</keyword>
<dbReference type="Pfam" id="PF02302">
    <property type="entry name" value="PTS_IIB"/>
    <property type="match status" value="1"/>
</dbReference>
<feature type="transmembrane region" description="Helical" evidence="12">
    <location>
        <begin position="426"/>
        <end position="447"/>
    </location>
</feature>
<keyword evidence="7" id="KW-0598">Phosphotransferase system</keyword>
<dbReference type="Gene3D" id="3.40.50.2300">
    <property type="match status" value="1"/>
</dbReference>
<keyword evidence="6" id="KW-0808">Transferase</keyword>
<evidence type="ECO:0000256" key="1">
    <source>
        <dbReference type="ARBA" id="ARBA00004429"/>
    </source>
</evidence>
<keyword evidence="2" id="KW-0813">Transport</keyword>
<evidence type="ECO:0000256" key="3">
    <source>
        <dbReference type="ARBA" id="ARBA00022475"/>
    </source>
</evidence>
<reference evidence="15 16" key="1">
    <citation type="submission" date="2023-07" db="EMBL/GenBank/DDBJ databases">
        <title>Genomic Encyclopedia of Type Strains, Phase IV (KMG-IV): sequencing the most valuable type-strain genomes for metagenomic binning, comparative biology and taxonomic classification.</title>
        <authorList>
            <person name="Goeker M."/>
        </authorList>
    </citation>
    <scope>NUCLEOTIDE SEQUENCE [LARGE SCALE GENOMIC DNA]</scope>
    <source>
        <strain evidence="15 16">DSM 16784</strain>
    </source>
</reference>
<keyword evidence="8 12" id="KW-0812">Transmembrane</keyword>
<evidence type="ECO:0000259" key="13">
    <source>
        <dbReference type="PROSITE" id="PS51099"/>
    </source>
</evidence>
<proteinExistence type="predicted"/>
<evidence type="ECO:0000259" key="14">
    <source>
        <dbReference type="PROSITE" id="PS51104"/>
    </source>
</evidence>
<evidence type="ECO:0000256" key="6">
    <source>
        <dbReference type="ARBA" id="ARBA00022679"/>
    </source>
</evidence>
<accession>A0ABU0DZ85</accession>
<name>A0ABU0DZ85_9FIRM</name>
<evidence type="ECO:0000313" key="16">
    <source>
        <dbReference type="Proteomes" id="UP001230220"/>
    </source>
</evidence>
<dbReference type="NCBIfam" id="TIGR00829">
    <property type="entry name" value="FRU"/>
    <property type="match status" value="1"/>
</dbReference>
<keyword evidence="4" id="KW-0597">Phosphoprotein</keyword>
<dbReference type="PANTHER" id="PTHR30505">
    <property type="entry name" value="FRUCTOSE-LIKE PERMEASE"/>
    <property type="match status" value="1"/>
</dbReference>
<dbReference type="InterPro" id="IPR013014">
    <property type="entry name" value="PTS_EIIC_2"/>
</dbReference>
<dbReference type="InterPro" id="IPR003353">
    <property type="entry name" value="PTS_IIB_fruc"/>
</dbReference>
<dbReference type="PANTHER" id="PTHR30505:SF0">
    <property type="entry name" value="FRUCTOSE-LIKE PTS SYSTEM EIIBC COMPONENT-RELATED"/>
    <property type="match status" value="1"/>
</dbReference>
<dbReference type="InterPro" id="IPR050864">
    <property type="entry name" value="Bacterial_PTS_Sugar_Transport"/>
</dbReference>
<dbReference type="Proteomes" id="UP001230220">
    <property type="component" value="Unassembled WGS sequence"/>
</dbReference>
<dbReference type="InterPro" id="IPR003501">
    <property type="entry name" value="PTS_EIIB_2/3"/>
</dbReference>
<feature type="transmembrane region" description="Helical" evidence="12">
    <location>
        <begin position="283"/>
        <end position="311"/>
    </location>
</feature>
<keyword evidence="9" id="KW-0418">Kinase</keyword>
<dbReference type="InterPro" id="IPR036095">
    <property type="entry name" value="PTS_EIIB-like_sf"/>
</dbReference>
<dbReference type="NCBIfam" id="TIGR01427">
    <property type="entry name" value="PTS_IIC_fructo"/>
    <property type="match status" value="1"/>
</dbReference>